<feature type="region of interest" description="Disordered" evidence="1">
    <location>
        <begin position="456"/>
        <end position="497"/>
    </location>
</feature>
<reference evidence="2 4" key="1">
    <citation type="journal article" date="2014" name="BMC Genomics">
        <title>Genome sequence of Anopheles sinensis provides insight into genetics basis of mosquito competence for malaria parasites.</title>
        <authorList>
            <person name="Zhou D."/>
            <person name="Zhang D."/>
            <person name="Ding G."/>
            <person name="Shi L."/>
            <person name="Hou Q."/>
            <person name="Ye Y."/>
            <person name="Xu Y."/>
            <person name="Zhou H."/>
            <person name="Xiong C."/>
            <person name="Li S."/>
            <person name="Yu J."/>
            <person name="Hong S."/>
            <person name="Yu X."/>
            <person name="Zou P."/>
            <person name="Chen C."/>
            <person name="Chang X."/>
            <person name="Wang W."/>
            <person name="Lv Y."/>
            <person name="Sun Y."/>
            <person name="Ma L."/>
            <person name="Shen B."/>
            <person name="Zhu C."/>
        </authorList>
    </citation>
    <scope>NUCLEOTIDE SEQUENCE [LARGE SCALE GENOMIC DNA]</scope>
</reference>
<protein>
    <submittedName>
        <fullName evidence="2">AGAP013476-PA-like protein</fullName>
    </submittedName>
</protein>
<evidence type="ECO:0000313" key="2">
    <source>
        <dbReference type="EMBL" id="KFB37234.1"/>
    </source>
</evidence>
<feature type="region of interest" description="Disordered" evidence="1">
    <location>
        <begin position="42"/>
        <end position="77"/>
    </location>
</feature>
<dbReference type="EMBL" id="KE524840">
    <property type="protein sequence ID" value="KFB37234.1"/>
    <property type="molecule type" value="Genomic_DNA"/>
</dbReference>
<dbReference type="AlphaFoldDB" id="A0A084VGZ0"/>
<dbReference type="OMA" id="EPAQFYS"/>
<organism evidence="2">
    <name type="scientific">Anopheles sinensis</name>
    <name type="common">Mosquito</name>
    <dbReference type="NCBI Taxonomy" id="74873"/>
    <lineage>
        <taxon>Eukaryota</taxon>
        <taxon>Metazoa</taxon>
        <taxon>Ecdysozoa</taxon>
        <taxon>Arthropoda</taxon>
        <taxon>Hexapoda</taxon>
        <taxon>Insecta</taxon>
        <taxon>Pterygota</taxon>
        <taxon>Neoptera</taxon>
        <taxon>Endopterygota</taxon>
        <taxon>Diptera</taxon>
        <taxon>Nematocera</taxon>
        <taxon>Culicoidea</taxon>
        <taxon>Culicidae</taxon>
        <taxon>Anophelinae</taxon>
        <taxon>Anopheles</taxon>
    </lineage>
</organism>
<feature type="region of interest" description="Disordered" evidence="1">
    <location>
        <begin position="334"/>
        <end position="362"/>
    </location>
</feature>
<dbReference type="EnsemblMetazoa" id="ASIC004449-RA">
    <property type="protein sequence ID" value="ASIC004449-PA"/>
    <property type="gene ID" value="ASIC004449"/>
</dbReference>
<dbReference type="OrthoDB" id="6507260at2759"/>
<feature type="compositionally biased region" description="Polar residues" evidence="1">
    <location>
        <begin position="161"/>
        <end position="173"/>
    </location>
</feature>
<dbReference type="Proteomes" id="UP000030765">
    <property type="component" value="Unassembled WGS sequence"/>
</dbReference>
<dbReference type="Gene3D" id="6.10.250.1010">
    <property type="match status" value="1"/>
</dbReference>
<name>A0A084VGZ0_ANOSI</name>
<feature type="compositionally biased region" description="Low complexity" evidence="1">
    <location>
        <begin position="138"/>
        <end position="153"/>
    </location>
</feature>
<evidence type="ECO:0000313" key="4">
    <source>
        <dbReference type="Proteomes" id="UP000030765"/>
    </source>
</evidence>
<feature type="region of interest" description="Disordered" evidence="1">
    <location>
        <begin position="234"/>
        <end position="289"/>
    </location>
</feature>
<feature type="compositionally biased region" description="Polar residues" evidence="1">
    <location>
        <begin position="479"/>
        <end position="497"/>
    </location>
</feature>
<sequence>MRQHQQQQPVRNFRGVRKFRHFFYEQPENDDTILPIEALFTSKEDMSPSSTQFYGNRRDQRQQPRVASGEPKRQPLPIVGYSESVTLPSALQSETLQTNDIDESETTTVSSPEATTLATVTSAPMASEFAGAKKDNISTTTTATTPTEESTAPYGRDFSPTPVTDEQSTSTETGVHAPRSNVRSAKSAKVTQVSDERDQGMLPVLHSSNSHRSELSVEELDPTINRDETVPVEKDSAAEVQRVTSSPPTTLAPAPSDISDRMQDSAGSPFVQPFASQQRNRMQRKQDTKGTFQSIVYHERKDLMKSSSSLSYSYLGETTPTVKSWRDINEEYSLNRKRSSSVPPSSFGGSGKPADIVPEQETRKSVVYSEPARFYSEPAQFYSEPAKVYSEPAKIYGEPEKVYSQPAQVYSEPAKVYSEPAKVYSEPAKVYSQPAKIYSQPSSYWQTAYAITDSTEGQRATTASSASPSDGTSPAGLIPSTTTGAPQLQQLDSNGLGQNQRQRLVFNELDKIPYDQLNAPTVDSDTDSIHNAIGKFVPKQSHTAGTDEEELAGQKMLDAAHRVGADPVYEAKQQDEQQTPAAVQPLTPVVGSGDDAKVGYVVEGRNYRKYRVEEKTPDGFIVGEYGVLSHNDGNLRGVRYTADSDINPRLIYDALLKFLSL</sequence>
<feature type="compositionally biased region" description="Polar residues" evidence="1">
    <location>
        <begin position="106"/>
        <end position="124"/>
    </location>
</feature>
<gene>
    <name evidence="2" type="ORF">ZHAS_00004449</name>
</gene>
<feature type="compositionally biased region" description="Polar residues" evidence="1">
    <location>
        <begin position="181"/>
        <end position="193"/>
    </location>
</feature>
<evidence type="ECO:0000256" key="1">
    <source>
        <dbReference type="SAM" id="MobiDB-lite"/>
    </source>
</evidence>
<dbReference type="VEuPathDB" id="VectorBase:ASIC004449"/>
<dbReference type="VEuPathDB" id="VectorBase:ASIS015691"/>
<feature type="compositionally biased region" description="Polar residues" evidence="1">
    <location>
        <begin position="456"/>
        <end position="472"/>
    </location>
</feature>
<accession>A0A084VGZ0</accession>
<proteinExistence type="predicted"/>
<dbReference type="EMBL" id="ATLV01013117">
    <property type="status" value="NOT_ANNOTATED_CDS"/>
    <property type="molecule type" value="Genomic_DNA"/>
</dbReference>
<keyword evidence="4" id="KW-1185">Reference proteome</keyword>
<feature type="region of interest" description="Disordered" evidence="1">
    <location>
        <begin position="93"/>
        <end position="199"/>
    </location>
</feature>
<feature type="compositionally biased region" description="Low complexity" evidence="1">
    <location>
        <begin position="244"/>
        <end position="256"/>
    </location>
</feature>
<evidence type="ECO:0000313" key="3">
    <source>
        <dbReference type="EnsemblMetazoa" id="ASIC004449-PA"/>
    </source>
</evidence>
<reference evidence="3" key="2">
    <citation type="submission" date="2020-05" db="UniProtKB">
        <authorList>
            <consortium name="EnsemblMetazoa"/>
        </authorList>
    </citation>
    <scope>IDENTIFICATION</scope>
</reference>